<organism evidence="2 3">
    <name type="scientific">Gordonibacter pamelaeae</name>
    <dbReference type="NCBI Taxonomy" id="471189"/>
    <lineage>
        <taxon>Bacteria</taxon>
        <taxon>Bacillati</taxon>
        <taxon>Actinomycetota</taxon>
        <taxon>Coriobacteriia</taxon>
        <taxon>Eggerthellales</taxon>
        <taxon>Eggerthellaceae</taxon>
        <taxon>Gordonibacter</taxon>
    </lineage>
</organism>
<evidence type="ECO:0000313" key="2">
    <source>
        <dbReference type="EMBL" id="RDB61886.1"/>
    </source>
</evidence>
<dbReference type="GO" id="GO:0016887">
    <property type="term" value="F:ATP hydrolysis activity"/>
    <property type="evidence" value="ECO:0007669"/>
    <property type="project" value="InterPro"/>
</dbReference>
<dbReference type="PANTHER" id="PTHR40396">
    <property type="entry name" value="ATPASE-LIKE PROTEIN"/>
    <property type="match status" value="1"/>
</dbReference>
<protein>
    <recommendedName>
        <fullName evidence="1">Rad50/SbcC-type AAA domain-containing protein</fullName>
    </recommendedName>
</protein>
<dbReference type="EMBL" id="PPTS01000011">
    <property type="protein sequence ID" value="RDB61886.1"/>
    <property type="molecule type" value="Genomic_DNA"/>
</dbReference>
<dbReference type="GeneID" id="78360871"/>
<evidence type="ECO:0000313" key="3">
    <source>
        <dbReference type="Proteomes" id="UP000254000"/>
    </source>
</evidence>
<keyword evidence="3" id="KW-1185">Reference proteome</keyword>
<dbReference type="InterPro" id="IPR038729">
    <property type="entry name" value="Rad50/SbcC_AAA"/>
</dbReference>
<dbReference type="Gene3D" id="3.40.50.300">
    <property type="entry name" value="P-loop containing nucleotide triphosphate hydrolases"/>
    <property type="match status" value="1"/>
</dbReference>
<reference evidence="2 3" key="1">
    <citation type="journal article" date="2018" name="Elife">
        <title>Discovery and characterization of a prevalent human gut bacterial enzyme sufficient for the inactivation of a family of plant toxins.</title>
        <authorList>
            <person name="Koppel N."/>
            <person name="Bisanz J.E."/>
            <person name="Pandelia M.E."/>
            <person name="Turnbaugh P.J."/>
            <person name="Balskus E.P."/>
        </authorList>
    </citation>
    <scope>NUCLEOTIDE SEQUENCE [LARGE SCALE GENOMIC DNA]</scope>
    <source>
        <strain evidence="2 3">3C</strain>
    </source>
</reference>
<gene>
    <name evidence="2" type="ORF">C1877_14345</name>
</gene>
<name>A0A369LUG6_9ACTN</name>
<dbReference type="GO" id="GO:0006302">
    <property type="term" value="P:double-strand break repair"/>
    <property type="evidence" value="ECO:0007669"/>
    <property type="project" value="InterPro"/>
</dbReference>
<feature type="domain" description="Rad50/SbcC-type AAA" evidence="1">
    <location>
        <begin position="5"/>
        <end position="129"/>
    </location>
</feature>
<evidence type="ECO:0000259" key="1">
    <source>
        <dbReference type="Pfam" id="PF13476"/>
    </source>
</evidence>
<dbReference type="Proteomes" id="UP000254000">
    <property type="component" value="Unassembled WGS sequence"/>
</dbReference>
<dbReference type="PANTHER" id="PTHR40396:SF1">
    <property type="entry name" value="ATPASE AAA-TYPE CORE DOMAIN-CONTAINING PROTEIN"/>
    <property type="match status" value="1"/>
</dbReference>
<dbReference type="AlphaFoldDB" id="A0A369LUG6"/>
<sequence length="492" mass="54197">MRITKIELENIKTVNHGVVSFRNLPSGGSVTGIYGQNGSGKTALIDAVNYIDFLISGNELPDGSSNIIRIGSNSASIAITVGESGLDKWEYRIVLSRPEEGSRAVLTSESLKDLTHEKGKRRVLSWTKASFKDSEPSDQESTSVKISWTPFKYWKSVERFSMEARKVAGGIEAMAIEGTRSVFFGGSISHLFSLFASYVSEKKEQGKTVHDAKEAAGKMLVFPFCKAGIDFVELRKGLRVLPSLASNMPTMDFIYIPSELDLDRENGPIFSLDSPSVHSEERVKELEENIRVLNPVLESLVPGLTMELRHMGAELLEDGSKGARVDLLSSRDGVKVPLRYESDGIKKLVSILSLLVLAYGDENGCVFIDELDSGIFEFLLGEILQSIAGGGRGQLVFTAHNLRPLEILPTQCIVMTTTDADDRYQRFKGNKATNNLRDQYLRAVLLGGQKHPVYRPTDRARIDSAFWKASNAKEIDSDFDSFLNALKGGVDA</sequence>
<dbReference type="RefSeq" id="WP_041239178.1">
    <property type="nucleotide sequence ID" value="NZ_CABMMS010000011.1"/>
</dbReference>
<dbReference type="OrthoDB" id="9809324at2"/>
<proteinExistence type="predicted"/>
<dbReference type="SUPFAM" id="SSF52540">
    <property type="entry name" value="P-loop containing nucleoside triphosphate hydrolases"/>
    <property type="match status" value="1"/>
</dbReference>
<accession>A0A369LUG6</accession>
<comment type="caution">
    <text evidence="2">The sequence shown here is derived from an EMBL/GenBank/DDBJ whole genome shotgun (WGS) entry which is preliminary data.</text>
</comment>
<dbReference type="InterPro" id="IPR027417">
    <property type="entry name" value="P-loop_NTPase"/>
</dbReference>
<dbReference type="Pfam" id="PF13476">
    <property type="entry name" value="AAA_23"/>
    <property type="match status" value="1"/>
</dbReference>